<organism evidence="2">
    <name type="scientific">marine metagenome</name>
    <dbReference type="NCBI Taxonomy" id="408172"/>
    <lineage>
        <taxon>unclassified sequences</taxon>
        <taxon>metagenomes</taxon>
        <taxon>ecological metagenomes</taxon>
    </lineage>
</organism>
<dbReference type="Gene3D" id="3.40.50.150">
    <property type="entry name" value="Vaccinia Virus protein VP39"/>
    <property type="match status" value="1"/>
</dbReference>
<dbReference type="SUPFAM" id="SSF53335">
    <property type="entry name" value="S-adenosyl-L-methionine-dependent methyltransferases"/>
    <property type="match status" value="1"/>
</dbReference>
<dbReference type="EMBL" id="UINC01146509">
    <property type="protein sequence ID" value="SVD37279.1"/>
    <property type="molecule type" value="Genomic_DNA"/>
</dbReference>
<accession>A0A382USN4</accession>
<evidence type="ECO:0000259" key="1">
    <source>
        <dbReference type="Pfam" id="PF05050"/>
    </source>
</evidence>
<gene>
    <name evidence="2" type="ORF">METZ01_LOCUS390133</name>
</gene>
<evidence type="ECO:0000313" key="2">
    <source>
        <dbReference type="EMBL" id="SVD37279.1"/>
    </source>
</evidence>
<dbReference type="AlphaFoldDB" id="A0A382USN4"/>
<dbReference type="NCBIfam" id="TIGR01444">
    <property type="entry name" value="fkbM_fam"/>
    <property type="match status" value="1"/>
</dbReference>
<dbReference type="InterPro" id="IPR053188">
    <property type="entry name" value="FkbM_Methyltransferase"/>
</dbReference>
<dbReference type="Pfam" id="PF05050">
    <property type="entry name" value="Methyltransf_21"/>
    <property type="match status" value="1"/>
</dbReference>
<dbReference type="PANTHER" id="PTHR36973">
    <property type="entry name" value="SLL1456 PROTEIN-RELATED"/>
    <property type="match status" value="1"/>
</dbReference>
<protein>
    <recommendedName>
        <fullName evidence="1">Methyltransferase FkbM domain-containing protein</fullName>
    </recommendedName>
</protein>
<proteinExistence type="predicted"/>
<sequence>MKITLHKKIAAYFGCKFTRINENIHQNQNLQTIKLIKQHKIDLILDVGANFGQFGTDMRNAGYLGQIISFEPVNKCYQRLSSIADNKWQIENFALGDKNSKEEINISNKTVYSSILDVNEIGKSNFSNSIKVVGKQNILVKKLDDIINELVNNLNKRRVFLKLD</sequence>
<feature type="domain" description="Methyltransferase FkbM" evidence="1">
    <location>
        <begin position="46"/>
        <end position="164"/>
    </location>
</feature>
<dbReference type="InterPro" id="IPR006342">
    <property type="entry name" value="FkbM_mtfrase"/>
</dbReference>
<name>A0A382USN4_9ZZZZ</name>
<dbReference type="InterPro" id="IPR029063">
    <property type="entry name" value="SAM-dependent_MTases_sf"/>
</dbReference>
<dbReference type="GO" id="GO:0008171">
    <property type="term" value="F:O-methyltransferase activity"/>
    <property type="evidence" value="ECO:0007669"/>
    <property type="project" value="TreeGrafter"/>
</dbReference>
<feature type="non-terminal residue" evidence="2">
    <location>
        <position position="164"/>
    </location>
</feature>
<dbReference type="PANTHER" id="PTHR36973:SF4">
    <property type="entry name" value="NODULATION PROTEIN"/>
    <property type="match status" value="1"/>
</dbReference>
<reference evidence="2" key="1">
    <citation type="submission" date="2018-05" db="EMBL/GenBank/DDBJ databases">
        <authorList>
            <person name="Lanie J.A."/>
            <person name="Ng W.-L."/>
            <person name="Kazmierczak K.M."/>
            <person name="Andrzejewski T.M."/>
            <person name="Davidsen T.M."/>
            <person name="Wayne K.J."/>
            <person name="Tettelin H."/>
            <person name="Glass J.I."/>
            <person name="Rusch D."/>
            <person name="Podicherti R."/>
            <person name="Tsui H.-C.T."/>
            <person name="Winkler M.E."/>
        </authorList>
    </citation>
    <scope>NUCLEOTIDE SEQUENCE</scope>
</reference>